<accession>A0A0H3KM15</accession>
<reference evidence="6 7" key="1">
    <citation type="submission" date="2007-04" db="EMBL/GenBank/DDBJ databases">
        <title>Complete genome sequence of Burkholderia multivorans ATCC 17616.</title>
        <authorList>
            <person name="Ohtsubo Y."/>
            <person name="Yamashita A."/>
            <person name="Kurokawa K."/>
            <person name="Takami H."/>
            <person name="Yuhara S."/>
            <person name="Nishiyama E."/>
            <person name="Endo R."/>
            <person name="Miyazaki R."/>
            <person name="Ono A."/>
            <person name="Yano K."/>
            <person name="Ito M."/>
            <person name="Sota M."/>
            <person name="Yuji N."/>
            <person name="Hattori M."/>
            <person name="Tsuda M."/>
        </authorList>
    </citation>
    <scope>NUCLEOTIDE SEQUENCE [LARGE SCALE GENOMIC DNA]</scope>
    <source>
        <strain evidence="7">ATCC 17616 / 249</strain>
    </source>
</reference>
<evidence type="ECO:0000256" key="2">
    <source>
        <dbReference type="ARBA" id="ARBA00023315"/>
    </source>
</evidence>
<evidence type="ECO:0000256" key="1">
    <source>
        <dbReference type="ARBA" id="ARBA00022679"/>
    </source>
</evidence>
<dbReference type="Pfam" id="PF00583">
    <property type="entry name" value="Acetyltransf_1"/>
    <property type="match status" value="1"/>
</dbReference>
<gene>
    <name evidence="6" type="primary">yncA</name>
    <name evidence="6" type="ordered locus">BMULJ_01086</name>
</gene>
<sequence>MTSPNPPQRDDVRLIDCTEAEHAPAILEILNDAIVNSTALYDYKPRPPEAMAAWFATKRASGFPVVGAVNAAGTLLGFASWGTFRAFPAFKYTVEHSVYVHRDHRGRGLGEWLLRELIRRAHDADVHLLVGCIDATNAGSIALHTRLGFVHSGTIKEAGFKFGRWLDAAFYQLRLDTPSRPVDG</sequence>
<evidence type="ECO:0000313" key="6">
    <source>
        <dbReference type="EMBL" id="BAG43026.1"/>
    </source>
</evidence>
<dbReference type="Gene3D" id="3.40.630.30">
    <property type="match status" value="1"/>
</dbReference>
<comment type="catalytic activity">
    <reaction evidence="3">
        <text>L-methionine sulfoximine + acetyl-CoA = N-acetyl-L-methionine sulfoximine + CoA + H(+)</text>
        <dbReference type="Rhea" id="RHEA:47660"/>
        <dbReference type="ChEBI" id="CHEBI:15378"/>
        <dbReference type="ChEBI" id="CHEBI:57287"/>
        <dbReference type="ChEBI" id="CHEBI:57288"/>
        <dbReference type="ChEBI" id="CHEBI:87826"/>
        <dbReference type="ChEBI" id="CHEBI:87827"/>
    </reaction>
</comment>
<dbReference type="eggNOG" id="COG1247">
    <property type="taxonomic scope" value="Bacteria"/>
</dbReference>
<keyword evidence="2" id="KW-0012">Acyltransferase</keyword>
<dbReference type="CDD" id="cd04301">
    <property type="entry name" value="NAT_SF"/>
    <property type="match status" value="1"/>
</dbReference>
<keyword evidence="1" id="KW-0808">Transferase</keyword>
<proteinExistence type="predicted"/>
<dbReference type="HOGENOM" id="CLU_013985_4_4_4"/>
<dbReference type="AlphaFoldDB" id="A0A0H3KM15"/>
<evidence type="ECO:0000259" key="5">
    <source>
        <dbReference type="PROSITE" id="PS51186"/>
    </source>
</evidence>
<comment type="catalytic activity">
    <reaction evidence="4">
        <text>L-methionine sulfone + acetyl-CoA = N-acetyl-L-methionine sulfone + CoA + H(+)</text>
        <dbReference type="Rhea" id="RHEA:47656"/>
        <dbReference type="ChEBI" id="CHEBI:15378"/>
        <dbReference type="ChEBI" id="CHEBI:57287"/>
        <dbReference type="ChEBI" id="CHEBI:57288"/>
        <dbReference type="ChEBI" id="CHEBI:87824"/>
        <dbReference type="ChEBI" id="CHEBI:87825"/>
    </reaction>
</comment>
<dbReference type="RefSeq" id="WP_012213783.1">
    <property type="nucleotide sequence ID" value="NC_010084.1"/>
</dbReference>
<dbReference type="PANTHER" id="PTHR43072:SF23">
    <property type="entry name" value="UPF0039 PROTEIN C11D3.02C"/>
    <property type="match status" value="1"/>
</dbReference>
<evidence type="ECO:0000256" key="3">
    <source>
        <dbReference type="ARBA" id="ARBA00050603"/>
    </source>
</evidence>
<dbReference type="EMBL" id="AP009385">
    <property type="protein sequence ID" value="BAG43026.1"/>
    <property type="molecule type" value="Genomic_DNA"/>
</dbReference>
<name>A0A0H3KM15_BURM1</name>
<feature type="domain" description="N-acetyltransferase" evidence="5">
    <location>
        <begin position="12"/>
        <end position="176"/>
    </location>
</feature>
<evidence type="ECO:0000256" key="4">
    <source>
        <dbReference type="ARBA" id="ARBA00051334"/>
    </source>
</evidence>
<dbReference type="FunFam" id="3.40.630.30:FF:000026">
    <property type="entry name" value="Phosphinothricin acetyltransferase"/>
    <property type="match status" value="1"/>
</dbReference>
<dbReference type="InterPro" id="IPR016181">
    <property type="entry name" value="Acyl_CoA_acyltransferase"/>
</dbReference>
<dbReference type="KEGG" id="bmu:Bmul_2159"/>
<evidence type="ECO:0000313" key="7">
    <source>
        <dbReference type="Proteomes" id="UP000008815"/>
    </source>
</evidence>
<dbReference type="PROSITE" id="PS51186">
    <property type="entry name" value="GNAT"/>
    <property type="match status" value="1"/>
</dbReference>
<protein>
    <submittedName>
        <fullName evidence="6">Acetyltransferase</fullName>
    </submittedName>
</protein>
<dbReference type="Proteomes" id="UP000008815">
    <property type="component" value="Chromosome 1"/>
</dbReference>
<dbReference type="PANTHER" id="PTHR43072">
    <property type="entry name" value="N-ACETYLTRANSFERASE"/>
    <property type="match status" value="1"/>
</dbReference>
<keyword evidence="7" id="KW-1185">Reference proteome</keyword>
<dbReference type="STRING" id="395019.BMULJ_01086"/>
<dbReference type="GO" id="GO:0016747">
    <property type="term" value="F:acyltransferase activity, transferring groups other than amino-acyl groups"/>
    <property type="evidence" value="ECO:0007669"/>
    <property type="project" value="InterPro"/>
</dbReference>
<organism evidence="6 7">
    <name type="scientific">Burkholderia multivorans (strain ATCC 17616 / 249)</name>
    <dbReference type="NCBI Taxonomy" id="395019"/>
    <lineage>
        <taxon>Bacteria</taxon>
        <taxon>Pseudomonadati</taxon>
        <taxon>Pseudomonadota</taxon>
        <taxon>Betaproteobacteria</taxon>
        <taxon>Burkholderiales</taxon>
        <taxon>Burkholderiaceae</taxon>
        <taxon>Burkholderia</taxon>
        <taxon>Burkholderia cepacia complex</taxon>
    </lineage>
</organism>
<dbReference type="KEGG" id="bmj:BMULJ_01086"/>
<dbReference type="InterPro" id="IPR000182">
    <property type="entry name" value="GNAT_dom"/>
</dbReference>
<dbReference type="SUPFAM" id="SSF55729">
    <property type="entry name" value="Acyl-CoA N-acyltransferases (Nat)"/>
    <property type="match status" value="1"/>
</dbReference>